<dbReference type="OrthoDB" id="3430276at2"/>
<reference evidence="3 4" key="1">
    <citation type="submission" date="2018-12" db="EMBL/GenBank/DDBJ databases">
        <title>Amycolatopsis eburnea sp. nov. actinomycete associate with arbuscular mycorrhiza fungal spore.</title>
        <authorList>
            <person name="Lumyong S."/>
            <person name="Chaiya L."/>
        </authorList>
    </citation>
    <scope>NUCLEOTIDE SEQUENCE [LARGE SCALE GENOMIC DNA]</scope>
    <source>
        <strain evidence="3 4">GLM-1</strain>
    </source>
</reference>
<evidence type="ECO:0000259" key="2">
    <source>
        <dbReference type="Pfam" id="PF04149"/>
    </source>
</evidence>
<dbReference type="InterPro" id="IPR007278">
    <property type="entry name" value="DUF397"/>
</dbReference>
<proteinExistence type="predicted"/>
<dbReference type="RefSeq" id="WP_125306255.1">
    <property type="nucleotide sequence ID" value="NZ_RSEC01000020.1"/>
</dbReference>
<name>A0A427TKE2_9PSEU</name>
<evidence type="ECO:0000256" key="1">
    <source>
        <dbReference type="SAM" id="MobiDB-lite"/>
    </source>
</evidence>
<accession>A0A427TKE2</accession>
<dbReference type="EMBL" id="RSEC01000020">
    <property type="protein sequence ID" value="RSD24411.1"/>
    <property type="molecule type" value="Genomic_DNA"/>
</dbReference>
<feature type="domain" description="DUF397" evidence="2">
    <location>
        <begin position="10"/>
        <end position="60"/>
    </location>
</feature>
<dbReference type="Pfam" id="PF04149">
    <property type="entry name" value="DUF397"/>
    <property type="match status" value="1"/>
</dbReference>
<feature type="region of interest" description="Disordered" evidence="1">
    <location>
        <begin position="1"/>
        <end position="45"/>
    </location>
</feature>
<gene>
    <name evidence="3" type="ORF">EIY87_03865</name>
</gene>
<feature type="compositionally biased region" description="Basic and acidic residues" evidence="1">
    <location>
        <begin position="27"/>
        <end position="44"/>
    </location>
</feature>
<evidence type="ECO:0000313" key="3">
    <source>
        <dbReference type="EMBL" id="RSD24411.1"/>
    </source>
</evidence>
<dbReference type="Proteomes" id="UP000267081">
    <property type="component" value="Unassembled WGS sequence"/>
</dbReference>
<organism evidence="3 4">
    <name type="scientific">Amycolatopsis eburnea</name>
    <dbReference type="NCBI Taxonomy" id="2267691"/>
    <lineage>
        <taxon>Bacteria</taxon>
        <taxon>Bacillati</taxon>
        <taxon>Actinomycetota</taxon>
        <taxon>Actinomycetes</taxon>
        <taxon>Pseudonocardiales</taxon>
        <taxon>Pseudonocardiaceae</taxon>
        <taxon>Amycolatopsis</taxon>
    </lineage>
</organism>
<keyword evidence="4" id="KW-1185">Reference proteome</keyword>
<protein>
    <submittedName>
        <fullName evidence="3">DUF397 domain-containing protein</fullName>
    </submittedName>
</protein>
<dbReference type="AlphaFoldDB" id="A0A427TKE2"/>
<evidence type="ECO:0000313" key="4">
    <source>
        <dbReference type="Proteomes" id="UP000267081"/>
    </source>
</evidence>
<comment type="caution">
    <text evidence="3">The sequence shown here is derived from an EMBL/GenBank/DDBJ whole genome shotgun (WGS) entry which is preliminary data.</text>
</comment>
<sequence>MTVPEDGGGRWRTSSASKEGQDCVEIDMDRPTPDVGIRDSKDPEGGELWLPRASFRGLVVKLQQRD</sequence>